<dbReference type="AlphaFoldDB" id="A0A398D7C8"/>
<comment type="caution">
    <text evidence="1">The sequence shown here is derived from an EMBL/GenBank/DDBJ whole genome shotgun (WGS) entry which is preliminary data.</text>
</comment>
<evidence type="ECO:0000313" key="2">
    <source>
        <dbReference type="Proteomes" id="UP000266489"/>
    </source>
</evidence>
<accession>A0A398D7C8</accession>
<name>A0A398D7C8_9BACT</name>
<proteinExistence type="predicted"/>
<dbReference type="EMBL" id="QXIU01000242">
    <property type="protein sequence ID" value="RIE07351.1"/>
    <property type="molecule type" value="Genomic_DNA"/>
</dbReference>
<dbReference type="RefSeq" id="WP_119088127.1">
    <property type="nucleotide sequence ID" value="NZ_QXIU01000242.1"/>
</dbReference>
<dbReference type="OrthoDB" id="6121546at2"/>
<organism evidence="1 2">
    <name type="scientific">Candidatus Cryosericum odellii</name>
    <dbReference type="NCBI Taxonomy" id="2290917"/>
    <lineage>
        <taxon>Bacteria</taxon>
        <taxon>Pseudomonadati</taxon>
        <taxon>Caldisericota/Cryosericota group</taxon>
        <taxon>Candidatus Cryosericota</taxon>
        <taxon>Candidatus Cryosericia</taxon>
        <taxon>Candidatus Cryosericales</taxon>
        <taxon>Candidatus Cryosericaceae</taxon>
        <taxon>Candidatus Cryosericum</taxon>
    </lineage>
</organism>
<protein>
    <submittedName>
        <fullName evidence="1">Uncharacterized protein</fullName>
    </submittedName>
</protein>
<reference evidence="1 2" key="1">
    <citation type="submission" date="2018-09" db="EMBL/GenBank/DDBJ databases">
        <title>Discovery and Ecogenomic Context for Candidatus Cryosericales, a Global Caldiserica Order Active in Thawing Permafrost.</title>
        <authorList>
            <person name="Martinez M.A."/>
            <person name="Woodcroft B.J."/>
            <person name="Ignacio Espinoza J.C."/>
            <person name="Zayed A."/>
            <person name="Singleton C.M."/>
            <person name="Boyd J."/>
            <person name="Li Y.-F."/>
            <person name="Purvine S."/>
            <person name="Maughan H."/>
            <person name="Hodgkins S.B."/>
            <person name="Anderson D."/>
            <person name="Sederholm M."/>
            <person name="Temperton B."/>
            <person name="Saleska S.R."/>
            <person name="Tyson G.W."/>
            <person name="Rich V.I."/>
        </authorList>
    </citation>
    <scope>NUCLEOTIDE SEQUENCE [LARGE SCALE GENOMIC DNA]</scope>
    <source>
        <strain evidence="1 2">SMC5</strain>
    </source>
</reference>
<evidence type="ECO:0000313" key="1">
    <source>
        <dbReference type="EMBL" id="RIE07351.1"/>
    </source>
</evidence>
<sequence length="446" mass="49229">MSDQTEKADVASLNGPASFDFISSEDLRKSLESDYSELTKAILANMWKSACILAGSIAEAVLMDYIVVTGKCKAEVEDLAVSGIGLQKLIDAAIGVDVVACEQLPDAGWEFTQLVSKGAVARKSGESSGLRTAYAMSLAVVDFRNFIHPGRELRLKEHVDEGLALAARAFVLRLCSDLSKESAVRYPYRAEDIMDKAQRDANARTILETMLSKTRPTEITQLLDSVAPDAFQEECRRPDETLERISAYPYDYDSEESEGYEDMRAAAELSRKADAQVYRIAFDWGTAAQKRAGLHAIACLLTAATSATAVKVETELLQMADLEYASDEDRSLIIGDVLDRVCSVNAEQDLLESVSGIGAWIAPERASEFTRALLNQSFQPQIEEVTRQAAFWLLKNEYRNMVPETQANVLLTATKYHDHIVNHSQYEGDVNAIENLINDWEVAAES</sequence>
<gene>
    <name evidence="1" type="ORF">SMC5_09870</name>
</gene>
<dbReference type="Proteomes" id="UP000266489">
    <property type="component" value="Unassembled WGS sequence"/>
</dbReference>